<dbReference type="SUPFAM" id="SSF51735">
    <property type="entry name" value="NAD(P)-binding Rossmann-fold domains"/>
    <property type="match status" value="1"/>
</dbReference>
<keyword evidence="6" id="KW-1185">Reference proteome</keyword>
<dbReference type="Gene3D" id="3.30.360.10">
    <property type="entry name" value="Dihydrodipicolinate Reductase, domain 2"/>
    <property type="match status" value="1"/>
</dbReference>
<evidence type="ECO:0000256" key="2">
    <source>
        <dbReference type="ARBA" id="ARBA00023002"/>
    </source>
</evidence>
<gene>
    <name evidence="5" type="ORF">H8S76_06115</name>
</gene>
<evidence type="ECO:0000313" key="5">
    <source>
        <dbReference type="EMBL" id="MBC5671817.1"/>
    </source>
</evidence>
<dbReference type="Proteomes" id="UP000654573">
    <property type="component" value="Unassembled WGS sequence"/>
</dbReference>
<dbReference type="SUPFAM" id="SSF55347">
    <property type="entry name" value="Glyceraldehyde-3-phosphate dehydrogenase-like, C-terminal domain"/>
    <property type="match status" value="1"/>
</dbReference>
<keyword evidence="2" id="KW-0560">Oxidoreductase</keyword>
<feature type="domain" description="Gfo/Idh/MocA-like oxidoreductase N-terminal" evidence="3">
    <location>
        <begin position="3"/>
        <end position="117"/>
    </location>
</feature>
<dbReference type="Gene3D" id="3.40.50.720">
    <property type="entry name" value="NAD(P)-binding Rossmann-like Domain"/>
    <property type="match status" value="1"/>
</dbReference>
<dbReference type="InterPro" id="IPR051317">
    <property type="entry name" value="Gfo/Idh/MocA_oxidoreduct"/>
</dbReference>
<name>A0ABR7F9B8_9FIRM</name>
<organism evidence="5 6">
    <name type="scientific">Blautia celeris</name>
    <dbReference type="NCBI Taxonomy" id="2763026"/>
    <lineage>
        <taxon>Bacteria</taxon>
        <taxon>Bacillati</taxon>
        <taxon>Bacillota</taxon>
        <taxon>Clostridia</taxon>
        <taxon>Lachnospirales</taxon>
        <taxon>Lachnospiraceae</taxon>
        <taxon>Blautia</taxon>
    </lineage>
</organism>
<comment type="similarity">
    <text evidence="1">Belongs to the Gfo/Idh/MocA family.</text>
</comment>
<protein>
    <submittedName>
        <fullName evidence="5">Gfo/Idh/MocA family oxidoreductase</fullName>
    </submittedName>
</protein>
<proteinExistence type="inferred from homology"/>
<evidence type="ECO:0000313" key="6">
    <source>
        <dbReference type="Proteomes" id="UP000654573"/>
    </source>
</evidence>
<sequence>MEIKLGIIGFGFMGHEHANMMQTLDEISLKAVCDTDTSQLEDAPEGVERYTNVETMLEKADINTVIISVPNPLHIEMVTKCAAAGKNIICEKPAAMTVKEFDEMVEIAEKAGVHFTVHQQRRWDVDYRTMKEVYDQKLLGDIYIIKSQLYGFNGNMHDWHIYPEMGGGMLYDWGVHLIDQIAQMVDSKILTVYADLKNVINKNVDDYFKIIFEFANHITAEIELGTYYLTPKRAWFIGGSTGSAVIDGTFRAQGNTEGKIVRTKHLLESVPGKLTMTSAGPTRSFGEPEPGLLYEEELPEVHTEHRDFFVNYINARKGLEEDAIRLSEVRRVLCLMDAVRKSSATGKAVEFEK</sequence>
<dbReference type="Pfam" id="PF01408">
    <property type="entry name" value="GFO_IDH_MocA"/>
    <property type="match status" value="1"/>
</dbReference>
<dbReference type="PANTHER" id="PTHR43708">
    <property type="entry name" value="CONSERVED EXPRESSED OXIDOREDUCTASE (EUROFUNG)"/>
    <property type="match status" value="1"/>
</dbReference>
<evidence type="ECO:0000256" key="1">
    <source>
        <dbReference type="ARBA" id="ARBA00010928"/>
    </source>
</evidence>
<accession>A0ABR7F9B8</accession>
<dbReference type="RefSeq" id="WP_118593775.1">
    <property type="nucleotide sequence ID" value="NZ_JACOOU010000002.1"/>
</dbReference>
<feature type="domain" description="GFO/IDH/MocA-like oxidoreductase" evidence="4">
    <location>
        <begin position="127"/>
        <end position="244"/>
    </location>
</feature>
<dbReference type="EMBL" id="JACOOU010000002">
    <property type="protein sequence ID" value="MBC5671817.1"/>
    <property type="molecule type" value="Genomic_DNA"/>
</dbReference>
<evidence type="ECO:0000259" key="3">
    <source>
        <dbReference type="Pfam" id="PF01408"/>
    </source>
</evidence>
<dbReference type="Pfam" id="PF22725">
    <property type="entry name" value="GFO_IDH_MocA_C3"/>
    <property type="match status" value="1"/>
</dbReference>
<reference evidence="5 6" key="1">
    <citation type="submission" date="2020-08" db="EMBL/GenBank/DDBJ databases">
        <title>Genome public.</title>
        <authorList>
            <person name="Liu C."/>
            <person name="Sun Q."/>
        </authorList>
    </citation>
    <scope>NUCLEOTIDE SEQUENCE [LARGE SCALE GENOMIC DNA]</scope>
    <source>
        <strain evidence="5 6">NSJ-34</strain>
    </source>
</reference>
<dbReference type="InterPro" id="IPR036291">
    <property type="entry name" value="NAD(P)-bd_dom_sf"/>
</dbReference>
<dbReference type="PANTHER" id="PTHR43708:SF5">
    <property type="entry name" value="CONSERVED EXPRESSED OXIDOREDUCTASE (EUROFUNG)-RELATED"/>
    <property type="match status" value="1"/>
</dbReference>
<dbReference type="InterPro" id="IPR000683">
    <property type="entry name" value="Gfo/Idh/MocA-like_OxRdtase_N"/>
</dbReference>
<dbReference type="InterPro" id="IPR055170">
    <property type="entry name" value="GFO_IDH_MocA-like_dom"/>
</dbReference>
<comment type="caution">
    <text evidence="5">The sequence shown here is derived from an EMBL/GenBank/DDBJ whole genome shotgun (WGS) entry which is preliminary data.</text>
</comment>
<evidence type="ECO:0000259" key="4">
    <source>
        <dbReference type="Pfam" id="PF22725"/>
    </source>
</evidence>